<dbReference type="Proteomes" id="UP001629274">
    <property type="component" value="Unassembled WGS sequence"/>
</dbReference>
<proteinExistence type="predicted"/>
<comment type="caution">
    <text evidence="1">The sequence shown here is derived from an EMBL/GenBank/DDBJ whole genome shotgun (WGS) entry which is preliminary data.</text>
</comment>
<evidence type="ECO:0000313" key="1">
    <source>
        <dbReference type="EMBL" id="MFM0241901.1"/>
    </source>
</evidence>
<organism evidence="1 2">
    <name type="scientific">Paraburkholderia phytofirmans</name>
    <dbReference type="NCBI Taxonomy" id="261302"/>
    <lineage>
        <taxon>Bacteria</taxon>
        <taxon>Pseudomonadati</taxon>
        <taxon>Pseudomonadota</taxon>
        <taxon>Betaproteobacteria</taxon>
        <taxon>Burkholderiales</taxon>
        <taxon>Burkholderiaceae</taxon>
        <taxon>Paraburkholderia</taxon>
    </lineage>
</organism>
<dbReference type="RefSeq" id="WP_148225177.1">
    <property type="nucleotide sequence ID" value="NZ_JAQQCK010000017.1"/>
</dbReference>
<sequence>MFQLQLPIVGARGRAFERVGMPEGVLQAAQGKTFTPMHLVLRRVGASLKEGKRCAAWRKGLRAIDFLNGGSDAIHHRIAGRVFVERFGILDDSGSSTRLEFATRPRTLILRVADSHSDVESQQLTNLLQMPAPPNSDLYGRPAVVLKRARR</sequence>
<evidence type="ECO:0000313" key="2">
    <source>
        <dbReference type="Proteomes" id="UP001629274"/>
    </source>
</evidence>
<name>A0ABW9BMS8_9BURK</name>
<keyword evidence="2" id="KW-1185">Reference proteome</keyword>
<dbReference type="EMBL" id="JAQQDR010000011">
    <property type="protein sequence ID" value="MFM0241901.1"/>
    <property type="molecule type" value="Genomic_DNA"/>
</dbReference>
<protein>
    <submittedName>
        <fullName evidence="1">Uncharacterized protein</fullName>
    </submittedName>
</protein>
<reference evidence="1 2" key="1">
    <citation type="journal article" date="2024" name="Chem. Sci.">
        <title>Discovery of megapolipeptins by genome mining of a Burkholderiales bacteria collection.</title>
        <authorList>
            <person name="Paulo B.S."/>
            <person name="Recchia M.J.J."/>
            <person name="Lee S."/>
            <person name="Fergusson C.H."/>
            <person name="Romanowski S.B."/>
            <person name="Hernandez A."/>
            <person name="Krull N."/>
            <person name="Liu D.Y."/>
            <person name="Cavanagh H."/>
            <person name="Bos A."/>
            <person name="Gray C.A."/>
            <person name="Murphy B.T."/>
            <person name="Linington R.G."/>
            <person name="Eustaquio A.S."/>
        </authorList>
    </citation>
    <scope>NUCLEOTIDE SEQUENCE [LARGE SCALE GENOMIC DNA]</scope>
    <source>
        <strain evidence="1 2">RL17-351-BIE-A</strain>
    </source>
</reference>
<accession>A0ABW9BMS8</accession>
<gene>
    <name evidence="1" type="ORF">PQR03_27550</name>
</gene>